<evidence type="ECO:0000256" key="2">
    <source>
        <dbReference type="ARBA" id="ARBA00022857"/>
    </source>
</evidence>
<dbReference type="EMBL" id="KB707497">
    <property type="protein sequence ID" value="EMR62105.1"/>
    <property type="molecule type" value="Genomic_DNA"/>
</dbReference>
<keyword evidence="6" id="KW-1185">Reference proteome</keyword>
<dbReference type="PRINTS" id="PR00081">
    <property type="entry name" value="GDHRDH"/>
</dbReference>
<accession>M7T662</accession>
<name>M7T662_EUTLA</name>
<dbReference type="PANTHER" id="PTHR42760">
    <property type="entry name" value="SHORT-CHAIN DEHYDROGENASES/REDUCTASES FAMILY MEMBER"/>
    <property type="match status" value="1"/>
</dbReference>
<organism evidence="5 6">
    <name type="scientific">Eutypa lata (strain UCR-EL1)</name>
    <name type="common">Grapevine dieback disease fungus</name>
    <name type="synonym">Eutypa armeniacae</name>
    <dbReference type="NCBI Taxonomy" id="1287681"/>
    <lineage>
        <taxon>Eukaryota</taxon>
        <taxon>Fungi</taxon>
        <taxon>Dikarya</taxon>
        <taxon>Ascomycota</taxon>
        <taxon>Pezizomycotina</taxon>
        <taxon>Sordariomycetes</taxon>
        <taxon>Xylariomycetidae</taxon>
        <taxon>Xylariales</taxon>
        <taxon>Diatrypaceae</taxon>
        <taxon>Eutypa</taxon>
    </lineage>
</organism>
<dbReference type="eggNOG" id="KOG0725">
    <property type="taxonomic scope" value="Eukaryota"/>
</dbReference>
<dbReference type="AlphaFoldDB" id="M7T662"/>
<dbReference type="SUPFAM" id="SSF51735">
    <property type="entry name" value="NAD(P)-binding Rossmann-fold domains"/>
    <property type="match status" value="1"/>
</dbReference>
<dbReference type="OMA" id="ANSVCPT"/>
<evidence type="ECO:0000313" key="5">
    <source>
        <dbReference type="EMBL" id="EMR62105.1"/>
    </source>
</evidence>
<dbReference type="STRING" id="1287681.M7T662"/>
<evidence type="ECO:0000256" key="3">
    <source>
        <dbReference type="ARBA" id="ARBA00023002"/>
    </source>
</evidence>
<evidence type="ECO:0000313" key="6">
    <source>
        <dbReference type="Proteomes" id="UP000012174"/>
    </source>
</evidence>
<keyword evidence="3" id="KW-0560">Oxidoreductase</keyword>
<comment type="similarity">
    <text evidence="1">Belongs to the short-chain dehydrogenases/reductases (SDR) family.</text>
</comment>
<dbReference type="KEGG" id="ela:UCREL1_10964"/>
<feature type="region of interest" description="Disordered" evidence="4">
    <location>
        <begin position="1"/>
        <end position="40"/>
    </location>
</feature>
<evidence type="ECO:0000256" key="4">
    <source>
        <dbReference type="SAM" id="MobiDB-lite"/>
    </source>
</evidence>
<evidence type="ECO:0000256" key="1">
    <source>
        <dbReference type="ARBA" id="ARBA00006484"/>
    </source>
</evidence>
<proteinExistence type="inferred from homology"/>
<keyword evidence="2" id="KW-0521">NADP</keyword>
<dbReference type="Gene3D" id="3.40.50.720">
    <property type="entry name" value="NAD(P)-binding Rossmann-like Domain"/>
    <property type="match status" value="1"/>
</dbReference>
<dbReference type="Pfam" id="PF13561">
    <property type="entry name" value="adh_short_C2"/>
    <property type="match status" value="1"/>
</dbReference>
<dbReference type="FunFam" id="3.40.50.720:FF:000084">
    <property type="entry name" value="Short-chain dehydrogenase reductase"/>
    <property type="match status" value="1"/>
</dbReference>
<dbReference type="HOGENOM" id="CLU_010194_1_1_1"/>
<dbReference type="PANTHER" id="PTHR42760:SF5">
    <property type="entry name" value="2-DEHYDRO-3-DEOXY-D-GLUCONATE 5-DEHYDROGENASE"/>
    <property type="match status" value="1"/>
</dbReference>
<dbReference type="InterPro" id="IPR002347">
    <property type="entry name" value="SDR_fam"/>
</dbReference>
<gene>
    <name evidence="5" type="ORF">UCREL1_10964</name>
</gene>
<dbReference type="GO" id="GO:0016616">
    <property type="term" value="F:oxidoreductase activity, acting on the CH-OH group of donors, NAD or NADP as acceptor"/>
    <property type="evidence" value="ECO:0007669"/>
    <property type="project" value="TreeGrafter"/>
</dbReference>
<dbReference type="OrthoDB" id="37659at2759"/>
<dbReference type="PRINTS" id="PR00080">
    <property type="entry name" value="SDRFAMILY"/>
</dbReference>
<reference evidence="6" key="1">
    <citation type="journal article" date="2013" name="Genome Announc.">
        <title>Draft genome sequence of the grapevine dieback fungus Eutypa lata UCR-EL1.</title>
        <authorList>
            <person name="Blanco-Ulate B."/>
            <person name="Rolshausen P.E."/>
            <person name="Cantu D."/>
        </authorList>
    </citation>
    <scope>NUCLEOTIDE SEQUENCE [LARGE SCALE GENOMIC DNA]</scope>
    <source>
        <strain evidence="6">UCR-EL1</strain>
    </source>
</reference>
<sequence>MMATSQVLSGAPAEAEQDISTPTAIPKFTMPPEIPTNPAPTNIPTMSLFDLSGKTALVTGANGGIGGGMSLGLAEAGADIIIFQIPGDNSKFHEQLAAETGRKVSVYDCDLSSNAEIRRVVQRVLDDGHNIDILCNVAGISSGSIPILHENDEHKDAIVQINFNAVWVMSQCVARHMVERGKGGKIINICSLAAYKAMTTFSVYGPMKAAVGQATNAFANEFGPYNIQVNALYPGWIHTALAQRFVDDKEANAKIISGIPARRWGKPDDFKGVTVFLASRASDYVNGARIFLDGGTHSM</sequence>
<dbReference type="InterPro" id="IPR036291">
    <property type="entry name" value="NAD(P)-bd_dom_sf"/>
</dbReference>
<protein>
    <submittedName>
        <fullName evidence="5">Putative 2-deoxy-d-gluconate 3-dehydrogenase protein</fullName>
    </submittedName>
</protein>
<dbReference type="Proteomes" id="UP000012174">
    <property type="component" value="Unassembled WGS sequence"/>
</dbReference>